<evidence type="ECO:0000313" key="1">
    <source>
        <dbReference type="EMBL" id="KAI1871902.1"/>
    </source>
</evidence>
<comment type="caution">
    <text evidence="1">The sequence shown here is derived from an EMBL/GenBank/DDBJ whole genome shotgun (WGS) entry which is preliminary data.</text>
</comment>
<gene>
    <name evidence="1" type="ORF">JX265_005888</name>
</gene>
<evidence type="ECO:0000313" key="2">
    <source>
        <dbReference type="Proteomes" id="UP000829685"/>
    </source>
</evidence>
<keyword evidence="2" id="KW-1185">Reference proteome</keyword>
<dbReference type="Gene3D" id="3.90.1590.10">
    <property type="entry name" value="glutathione-dependent formaldehyde- activating enzyme (gfa)"/>
    <property type="match status" value="2"/>
</dbReference>
<sequence length="315" mass="35522">MGFTYAKLPGGVLPRFIDPSALERSTRRYKSAQTSLIRHFCSTCGCHIGGINESTGIWQVSPGIFAQREGNFVIIEHIFTKSAPAGLHEWLPKIGPRSVRVWNPDGNIAEPRMPQPEKDENGKDWLRAECACGGVSFTIPRPTPEVFQDEYNRGLVSPVDPTKWKAMTDACNDCRQNTGFQLNAWVYVPLKLIKPRIGLDLTHGFMQTYSSTPGNIRSFCRVCGATVLFWGEERHTTDDNYVVNISTGILRAPDGVRADSWLTWRTEELGWFDAGCKYDRELYVSLNEGHRDWGRRVYGSLTDFKLPSPHYSSAQ</sequence>
<dbReference type="SUPFAM" id="SSF51316">
    <property type="entry name" value="Mss4-like"/>
    <property type="match status" value="2"/>
</dbReference>
<protein>
    <recommendedName>
        <fullName evidence="3">CENP-V/GFA domain-containing protein</fullName>
    </recommendedName>
</protein>
<dbReference type="InterPro" id="IPR011057">
    <property type="entry name" value="Mss4-like_sf"/>
</dbReference>
<organism evidence="1 2">
    <name type="scientific">Neoarthrinium moseri</name>
    <dbReference type="NCBI Taxonomy" id="1658444"/>
    <lineage>
        <taxon>Eukaryota</taxon>
        <taxon>Fungi</taxon>
        <taxon>Dikarya</taxon>
        <taxon>Ascomycota</taxon>
        <taxon>Pezizomycotina</taxon>
        <taxon>Sordariomycetes</taxon>
        <taxon>Xylariomycetidae</taxon>
        <taxon>Amphisphaeriales</taxon>
        <taxon>Apiosporaceae</taxon>
        <taxon>Neoarthrinium</taxon>
    </lineage>
</organism>
<accession>A0A9Q0AMM2</accession>
<dbReference type="PANTHER" id="PTHR33337">
    <property type="entry name" value="GFA DOMAIN-CONTAINING PROTEIN"/>
    <property type="match status" value="1"/>
</dbReference>
<dbReference type="EMBL" id="JAFIMR010000012">
    <property type="protein sequence ID" value="KAI1871902.1"/>
    <property type="molecule type" value="Genomic_DNA"/>
</dbReference>
<dbReference type="PANTHER" id="PTHR33337:SF40">
    <property type="entry name" value="CENP-V_GFA DOMAIN-CONTAINING PROTEIN-RELATED"/>
    <property type="match status" value="1"/>
</dbReference>
<proteinExistence type="predicted"/>
<name>A0A9Q0AMM2_9PEZI</name>
<dbReference type="AlphaFoldDB" id="A0A9Q0AMM2"/>
<dbReference type="Proteomes" id="UP000829685">
    <property type="component" value="Unassembled WGS sequence"/>
</dbReference>
<reference evidence="1" key="1">
    <citation type="submission" date="2021-03" db="EMBL/GenBank/DDBJ databases">
        <title>Revisited historic fungal species revealed as producer of novel bioactive compounds through whole genome sequencing and comparative genomics.</title>
        <authorList>
            <person name="Vignolle G.A."/>
            <person name="Hochenegger N."/>
            <person name="Mach R.L."/>
            <person name="Mach-Aigner A.R."/>
            <person name="Javad Rahimi M."/>
            <person name="Salim K.A."/>
            <person name="Chan C.M."/>
            <person name="Lim L.B.L."/>
            <person name="Cai F."/>
            <person name="Druzhinina I.S."/>
            <person name="U'Ren J.M."/>
            <person name="Derntl C."/>
        </authorList>
    </citation>
    <scope>NUCLEOTIDE SEQUENCE</scope>
    <source>
        <strain evidence="1">TUCIM 5799</strain>
    </source>
</reference>
<evidence type="ECO:0008006" key="3">
    <source>
        <dbReference type="Google" id="ProtNLM"/>
    </source>
</evidence>